<name>A0A6M0K2R6_9GAMM</name>
<dbReference type="RefSeq" id="WP_164454142.1">
    <property type="nucleotide sequence ID" value="NZ_JAAIJQ010000058.1"/>
</dbReference>
<keyword evidence="3" id="KW-1185">Reference proteome</keyword>
<organism evidence="2 3">
    <name type="scientific">Thiorhodococcus minor</name>
    <dbReference type="NCBI Taxonomy" id="57489"/>
    <lineage>
        <taxon>Bacteria</taxon>
        <taxon>Pseudomonadati</taxon>
        <taxon>Pseudomonadota</taxon>
        <taxon>Gammaproteobacteria</taxon>
        <taxon>Chromatiales</taxon>
        <taxon>Chromatiaceae</taxon>
        <taxon>Thiorhodococcus</taxon>
    </lineage>
</organism>
<evidence type="ECO:0000313" key="3">
    <source>
        <dbReference type="Proteomes" id="UP000483379"/>
    </source>
</evidence>
<feature type="domain" description="PilZ" evidence="1">
    <location>
        <begin position="5"/>
        <end position="90"/>
    </location>
</feature>
<evidence type="ECO:0000313" key="2">
    <source>
        <dbReference type="EMBL" id="NEV63679.1"/>
    </source>
</evidence>
<dbReference type="Proteomes" id="UP000483379">
    <property type="component" value="Unassembled WGS sequence"/>
</dbReference>
<dbReference type="Pfam" id="PF07238">
    <property type="entry name" value="PilZ"/>
    <property type="match status" value="1"/>
</dbReference>
<evidence type="ECO:0000259" key="1">
    <source>
        <dbReference type="Pfam" id="PF07238"/>
    </source>
</evidence>
<dbReference type="EMBL" id="JAAIJQ010000058">
    <property type="protein sequence ID" value="NEV63679.1"/>
    <property type="molecule type" value="Genomic_DNA"/>
</dbReference>
<dbReference type="GO" id="GO:0035438">
    <property type="term" value="F:cyclic-di-GMP binding"/>
    <property type="evidence" value="ECO:0007669"/>
    <property type="project" value="InterPro"/>
</dbReference>
<protein>
    <submittedName>
        <fullName evidence="2">PilZ domain-containing protein</fullName>
    </submittedName>
</protein>
<comment type="caution">
    <text evidence="2">The sequence shown here is derived from an EMBL/GenBank/DDBJ whole genome shotgun (WGS) entry which is preliminary data.</text>
</comment>
<proteinExistence type="predicted"/>
<sequence length="117" mass="13177">MTIEHRYCARYPTELEVHISYRKRRFISAKGTNLSNHGMFLQVRNLTLPTGTMVDLELHALGRGWLIPAVVVHRGATGIGVMFRELQAELFQGLPQFPEQPAFPSAQVVSSMRQISA</sequence>
<gene>
    <name evidence="2" type="ORF">G3446_17580</name>
</gene>
<dbReference type="SUPFAM" id="SSF141371">
    <property type="entry name" value="PilZ domain-like"/>
    <property type="match status" value="1"/>
</dbReference>
<reference evidence="2 3" key="1">
    <citation type="submission" date="2020-02" db="EMBL/GenBank/DDBJ databases">
        <title>Genome sequences of Thiorhodococcus mannitoliphagus and Thiorhodococcus minor, purple sulfur photosynthetic bacteria in the gammaproteobacterial family, Chromatiaceae.</title>
        <authorList>
            <person name="Aviles F.A."/>
            <person name="Meyer T.E."/>
            <person name="Kyndt J.A."/>
        </authorList>
    </citation>
    <scope>NUCLEOTIDE SEQUENCE [LARGE SCALE GENOMIC DNA]</scope>
    <source>
        <strain evidence="2 3">DSM 11518</strain>
    </source>
</reference>
<dbReference type="Gene3D" id="2.40.10.220">
    <property type="entry name" value="predicted glycosyltransferase like domains"/>
    <property type="match status" value="1"/>
</dbReference>
<dbReference type="AlphaFoldDB" id="A0A6M0K2R6"/>
<accession>A0A6M0K2R6</accession>
<dbReference type="InterPro" id="IPR009875">
    <property type="entry name" value="PilZ_domain"/>
</dbReference>